<evidence type="ECO:0000256" key="2">
    <source>
        <dbReference type="ARBA" id="ARBA00023239"/>
    </source>
</evidence>
<dbReference type="PANTHER" id="PTHR12935">
    <property type="entry name" value="GAMMA-GLUTAMYLCYCLOTRANSFERASE"/>
    <property type="match status" value="1"/>
</dbReference>
<accession>A0A1Y2HXC4</accession>
<evidence type="ECO:0000256" key="3">
    <source>
        <dbReference type="PIRSR" id="PIRSR617939-1"/>
    </source>
</evidence>
<keyword evidence="2" id="KW-0456">Lyase</keyword>
<protein>
    <recommendedName>
        <fullName evidence="1">gamma-glutamylcyclotransferase</fullName>
        <ecNumber evidence="1">4.3.2.9</ecNumber>
    </recommendedName>
</protein>
<keyword evidence="6" id="KW-1185">Reference proteome</keyword>
<name>A0A1Y2HXC4_9FUNG</name>
<sequence length="268" mass="29963">MTIETATPAGAPVPHSDGITSPSRVWYLGYGSNMNPDVLTGRRRVRPARAVAVSAPGYKLTFQCPGLSYLEPCFASIDVRSLPADSHIPILHGVACDITREEFEMIRQTEGMGYAVVRINCFPVTKQDQIEFGRSMTAVTLMQVPDDRLNGHIPSKRYWNLLVQGASHHGLPESYQLWLQSIPHYQVSHIGQHIGRAITVCLCAPMFLISVIIRATWRILSRQSEPPPGLHVAFRTYMHGVWFMYEHGMRFVLGDGGSGDYTSGRRRQ</sequence>
<comment type="caution">
    <text evidence="5">The sequence shown here is derived from an EMBL/GenBank/DDBJ whole genome shotgun (WGS) entry which is preliminary data.</text>
</comment>
<feature type="binding site" evidence="4">
    <location>
        <begin position="27"/>
        <end position="32"/>
    </location>
    <ligand>
        <name>substrate</name>
    </ligand>
</feature>
<dbReference type="EC" id="4.3.2.9" evidence="1"/>
<organism evidence="5 6">
    <name type="scientific">Catenaria anguillulae PL171</name>
    <dbReference type="NCBI Taxonomy" id="765915"/>
    <lineage>
        <taxon>Eukaryota</taxon>
        <taxon>Fungi</taxon>
        <taxon>Fungi incertae sedis</taxon>
        <taxon>Blastocladiomycota</taxon>
        <taxon>Blastocladiomycetes</taxon>
        <taxon>Blastocladiales</taxon>
        <taxon>Catenariaceae</taxon>
        <taxon>Catenaria</taxon>
    </lineage>
</organism>
<proteinExistence type="predicted"/>
<evidence type="ECO:0000313" key="6">
    <source>
        <dbReference type="Proteomes" id="UP000193411"/>
    </source>
</evidence>
<feature type="active site" description="Proton acceptor" evidence="3">
    <location>
        <position position="110"/>
    </location>
</feature>
<dbReference type="GO" id="GO:0003839">
    <property type="term" value="F:gamma-glutamylcyclotransferase activity"/>
    <property type="evidence" value="ECO:0007669"/>
    <property type="project" value="UniProtKB-EC"/>
</dbReference>
<dbReference type="Proteomes" id="UP000193411">
    <property type="component" value="Unassembled WGS sequence"/>
</dbReference>
<dbReference type="EMBL" id="MCFL01000006">
    <property type="protein sequence ID" value="ORZ39220.1"/>
    <property type="molecule type" value="Genomic_DNA"/>
</dbReference>
<dbReference type="AlphaFoldDB" id="A0A1Y2HXC4"/>
<reference evidence="5 6" key="1">
    <citation type="submission" date="2016-07" db="EMBL/GenBank/DDBJ databases">
        <title>Pervasive Adenine N6-methylation of Active Genes in Fungi.</title>
        <authorList>
            <consortium name="DOE Joint Genome Institute"/>
            <person name="Mondo S.J."/>
            <person name="Dannebaum R.O."/>
            <person name="Kuo R.C."/>
            <person name="Labutti K."/>
            <person name="Haridas S."/>
            <person name="Kuo A."/>
            <person name="Salamov A."/>
            <person name="Ahrendt S.R."/>
            <person name="Lipzen A."/>
            <person name="Sullivan W."/>
            <person name="Andreopoulos W.B."/>
            <person name="Clum A."/>
            <person name="Lindquist E."/>
            <person name="Daum C."/>
            <person name="Ramamoorthy G.K."/>
            <person name="Gryganskyi A."/>
            <person name="Culley D."/>
            <person name="Magnuson J.K."/>
            <person name="James T.Y."/>
            <person name="O'Malley M.A."/>
            <person name="Stajich J.E."/>
            <person name="Spatafora J.W."/>
            <person name="Visel A."/>
            <person name="Grigoriev I.V."/>
        </authorList>
    </citation>
    <scope>NUCLEOTIDE SEQUENCE [LARGE SCALE GENOMIC DNA]</scope>
    <source>
        <strain evidence="5 6">PL171</strain>
    </source>
</reference>
<evidence type="ECO:0000256" key="4">
    <source>
        <dbReference type="PIRSR" id="PIRSR617939-2"/>
    </source>
</evidence>
<dbReference type="STRING" id="765915.A0A1Y2HXC4"/>
<gene>
    <name evidence="5" type="ORF">BCR44DRAFT_41213</name>
</gene>
<dbReference type="PANTHER" id="PTHR12935:SF0">
    <property type="entry name" value="GAMMA-GLUTAMYLCYCLOTRANSFERASE"/>
    <property type="match status" value="1"/>
</dbReference>
<evidence type="ECO:0000313" key="5">
    <source>
        <dbReference type="EMBL" id="ORZ39220.1"/>
    </source>
</evidence>
<dbReference type="Gene3D" id="3.10.490.10">
    <property type="entry name" value="Gamma-glutamyl cyclotransferase-like"/>
    <property type="match status" value="1"/>
</dbReference>
<evidence type="ECO:0000256" key="1">
    <source>
        <dbReference type="ARBA" id="ARBA00012346"/>
    </source>
</evidence>
<dbReference type="InterPro" id="IPR017939">
    <property type="entry name" value="G-Glutamylcylcotransferase"/>
</dbReference>
<dbReference type="Pfam" id="PF13772">
    <property type="entry name" value="AIG2_2"/>
    <property type="match status" value="1"/>
</dbReference>
<feature type="binding site" evidence="4">
    <location>
        <position position="158"/>
    </location>
    <ligand>
        <name>substrate</name>
    </ligand>
</feature>
<dbReference type="OrthoDB" id="2017317at2759"/>